<evidence type="ECO:0000313" key="1">
    <source>
        <dbReference type="EMBL" id="PPJ18724.1"/>
    </source>
</evidence>
<dbReference type="EMBL" id="PSZD01000057">
    <property type="protein sequence ID" value="PPJ18724.1"/>
    <property type="molecule type" value="Genomic_DNA"/>
</dbReference>
<name>A0A2S5ZUE5_9NOCA</name>
<sequence length="65" mass="7363">MSETRKHDFVGSGHHRVVDVVIMSRVPQHRVCTCLLQSRIGGISKDYVGGMLKDFAVIFQRTSKF</sequence>
<comment type="caution">
    <text evidence="1">The sequence shown here is derived from an EMBL/GenBank/DDBJ whole genome shotgun (WGS) entry which is preliminary data.</text>
</comment>
<accession>A0A2S5ZUE5</accession>
<gene>
    <name evidence="1" type="ORF">C5F51_36305</name>
</gene>
<protein>
    <submittedName>
        <fullName evidence="1">Uncharacterized protein</fullName>
    </submittedName>
</protein>
<evidence type="ECO:0000313" key="2">
    <source>
        <dbReference type="Proteomes" id="UP000238356"/>
    </source>
</evidence>
<dbReference type="Proteomes" id="UP000238356">
    <property type="component" value="Unassembled WGS sequence"/>
</dbReference>
<dbReference type="AlphaFoldDB" id="A0A2S5ZUE5"/>
<proteinExistence type="predicted"/>
<keyword evidence="2" id="KW-1185">Reference proteome</keyword>
<reference evidence="1 2" key="1">
    <citation type="submission" date="2018-02" db="EMBL/GenBank/DDBJ databases">
        <title>8 Nocardia nova and 1 Nocardia cyriacigeorgica strain used for evolution to TMP-SMX.</title>
        <authorList>
            <person name="Mehta H."/>
            <person name="Weng J."/>
            <person name="Shamoo Y."/>
        </authorList>
    </citation>
    <scope>NUCLEOTIDE SEQUENCE [LARGE SCALE GENOMIC DNA]</scope>
    <source>
        <strain evidence="1 2">BAA2227</strain>
    </source>
</reference>
<organism evidence="1 2">
    <name type="scientific">Nocardia nova</name>
    <dbReference type="NCBI Taxonomy" id="37330"/>
    <lineage>
        <taxon>Bacteria</taxon>
        <taxon>Bacillati</taxon>
        <taxon>Actinomycetota</taxon>
        <taxon>Actinomycetes</taxon>
        <taxon>Mycobacteriales</taxon>
        <taxon>Nocardiaceae</taxon>
        <taxon>Nocardia</taxon>
    </lineage>
</organism>